<dbReference type="EMBL" id="GBRH01266644">
    <property type="protein sequence ID" value="JAD31251.1"/>
    <property type="molecule type" value="Transcribed_RNA"/>
</dbReference>
<name>A0A0A8YXE4_ARUDO</name>
<evidence type="ECO:0000313" key="1">
    <source>
        <dbReference type="EMBL" id="JAD31251.1"/>
    </source>
</evidence>
<proteinExistence type="predicted"/>
<protein>
    <submittedName>
        <fullName evidence="1">Uncharacterized protein</fullName>
    </submittedName>
</protein>
<reference evidence="1" key="1">
    <citation type="submission" date="2014-09" db="EMBL/GenBank/DDBJ databases">
        <authorList>
            <person name="Magalhaes I.L.F."/>
            <person name="Oliveira U."/>
            <person name="Santos F.R."/>
            <person name="Vidigal T.H.D.A."/>
            <person name="Brescovit A.D."/>
            <person name="Santos A.J."/>
        </authorList>
    </citation>
    <scope>NUCLEOTIDE SEQUENCE</scope>
    <source>
        <tissue evidence="1">Shoot tissue taken approximately 20 cm above the soil surface</tissue>
    </source>
</reference>
<dbReference type="AlphaFoldDB" id="A0A0A8YXE4"/>
<reference evidence="1" key="2">
    <citation type="journal article" date="2015" name="Data Brief">
        <title>Shoot transcriptome of the giant reed, Arundo donax.</title>
        <authorList>
            <person name="Barrero R.A."/>
            <person name="Guerrero F.D."/>
            <person name="Moolhuijzen P."/>
            <person name="Goolsby J.A."/>
            <person name="Tidwell J."/>
            <person name="Bellgard S.E."/>
            <person name="Bellgard M.I."/>
        </authorList>
    </citation>
    <scope>NUCLEOTIDE SEQUENCE</scope>
    <source>
        <tissue evidence="1">Shoot tissue taken approximately 20 cm above the soil surface</tissue>
    </source>
</reference>
<organism evidence="1">
    <name type="scientific">Arundo donax</name>
    <name type="common">Giant reed</name>
    <name type="synonym">Donax arundinaceus</name>
    <dbReference type="NCBI Taxonomy" id="35708"/>
    <lineage>
        <taxon>Eukaryota</taxon>
        <taxon>Viridiplantae</taxon>
        <taxon>Streptophyta</taxon>
        <taxon>Embryophyta</taxon>
        <taxon>Tracheophyta</taxon>
        <taxon>Spermatophyta</taxon>
        <taxon>Magnoliopsida</taxon>
        <taxon>Liliopsida</taxon>
        <taxon>Poales</taxon>
        <taxon>Poaceae</taxon>
        <taxon>PACMAD clade</taxon>
        <taxon>Arundinoideae</taxon>
        <taxon>Arundineae</taxon>
        <taxon>Arundo</taxon>
    </lineage>
</organism>
<accession>A0A0A8YXE4</accession>
<sequence>MENCSSQLKHKLRRRRSAISSAVSRLKTLGLAPPA</sequence>